<organism evidence="1 2">
    <name type="scientific">Pisolithus tinctorius Marx 270</name>
    <dbReference type="NCBI Taxonomy" id="870435"/>
    <lineage>
        <taxon>Eukaryota</taxon>
        <taxon>Fungi</taxon>
        <taxon>Dikarya</taxon>
        <taxon>Basidiomycota</taxon>
        <taxon>Agaricomycotina</taxon>
        <taxon>Agaricomycetes</taxon>
        <taxon>Agaricomycetidae</taxon>
        <taxon>Boletales</taxon>
        <taxon>Sclerodermatineae</taxon>
        <taxon>Pisolithaceae</taxon>
        <taxon>Pisolithus</taxon>
    </lineage>
</organism>
<dbReference type="EMBL" id="KN831955">
    <property type="protein sequence ID" value="KIO09038.1"/>
    <property type="molecule type" value="Genomic_DNA"/>
</dbReference>
<keyword evidence="2" id="KW-1185">Reference proteome</keyword>
<gene>
    <name evidence="1" type="ORF">M404DRAFT_305813</name>
</gene>
<dbReference type="InParanoid" id="A0A0C3JIU5"/>
<reference evidence="1 2" key="1">
    <citation type="submission" date="2014-04" db="EMBL/GenBank/DDBJ databases">
        <authorList>
            <consortium name="DOE Joint Genome Institute"/>
            <person name="Kuo A."/>
            <person name="Kohler A."/>
            <person name="Costa M.D."/>
            <person name="Nagy L.G."/>
            <person name="Floudas D."/>
            <person name="Copeland A."/>
            <person name="Barry K.W."/>
            <person name="Cichocki N."/>
            <person name="Veneault-Fourrey C."/>
            <person name="LaButti K."/>
            <person name="Lindquist E.A."/>
            <person name="Lipzen A."/>
            <person name="Lundell T."/>
            <person name="Morin E."/>
            <person name="Murat C."/>
            <person name="Sun H."/>
            <person name="Tunlid A."/>
            <person name="Henrissat B."/>
            <person name="Grigoriev I.V."/>
            <person name="Hibbett D.S."/>
            <person name="Martin F."/>
            <person name="Nordberg H.P."/>
            <person name="Cantor M.N."/>
            <person name="Hua S.X."/>
        </authorList>
    </citation>
    <scope>NUCLEOTIDE SEQUENCE [LARGE SCALE GENOMIC DNA]</scope>
    <source>
        <strain evidence="1 2">Marx 270</strain>
    </source>
</reference>
<proteinExistence type="predicted"/>
<dbReference type="AlphaFoldDB" id="A0A0C3JIU5"/>
<evidence type="ECO:0000313" key="2">
    <source>
        <dbReference type="Proteomes" id="UP000054217"/>
    </source>
</evidence>
<name>A0A0C3JIU5_PISTI</name>
<protein>
    <submittedName>
        <fullName evidence="1">Uncharacterized protein</fullName>
    </submittedName>
</protein>
<reference evidence="2" key="2">
    <citation type="submission" date="2015-01" db="EMBL/GenBank/DDBJ databases">
        <title>Evolutionary Origins and Diversification of the Mycorrhizal Mutualists.</title>
        <authorList>
            <consortium name="DOE Joint Genome Institute"/>
            <consortium name="Mycorrhizal Genomics Consortium"/>
            <person name="Kohler A."/>
            <person name="Kuo A."/>
            <person name="Nagy L.G."/>
            <person name="Floudas D."/>
            <person name="Copeland A."/>
            <person name="Barry K.W."/>
            <person name="Cichocki N."/>
            <person name="Veneault-Fourrey C."/>
            <person name="LaButti K."/>
            <person name="Lindquist E.A."/>
            <person name="Lipzen A."/>
            <person name="Lundell T."/>
            <person name="Morin E."/>
            <person name="Murat C."/>
            <person name="Riley R."/>
            <person name="Ohm R."/>
            <person name="Sun H."/>
            <person name="Tunlid A."/>
            <person name="Henrissat B."/>
            <person name="Grigoriev I.V."/>
            <person name="Hibbett D.S."/>
            <person name="Martin F."/>
        </authorList>
    </citation>
    <scope>NUCLEOTIDE SEQUENCE [LARGE SCALE GENOMIC DNA]</scope>
    <source>
        <strain evidence="2">Marx 270</strain>
    </source>
</reference>
<sequence>MLGLWSLRQQSDLVRFTVSDSDAFRCLTPSILPPANPAAGLEVTHSVAQLVLPTLSPAIEALKRLRPCAVTSAGYSWSCLTLSSLL</sequence>
<evidence type="ECO:0000313" key="1">
    <source>
        <dbReference type="EMBL" id="KIO09038.1"/>
    </source>
</evidence>
<accession>A0A0C3JIU5</accession>
<dbReference type="Proteomes" id="UP000054217">
    <property type="component" value="Unassembled WGS sequence"/>
</dbReference>
<dbReference type="HOGENOM" id="CLU_2498739_0_0_1"/>